<dbReference type="GO" id="GO:0016020">
    <property type="term" value="C:membrane"/>
    <property type="evidence" value="ECO:0007669"/>
    <property type="project" value="InterPro"/>
</dbReference>
<organism evidence="2 3">
    <name type="scientific">Candidatus Magnetoglobus multicellularis str. Araruama</name>
    <dbReference type="NCBI Taxonomy" id="890399"/>
    <lineage>
        <taxon>Bacteria</taxon>
        <taxon>Pseudomonadati</taxon>
        <taxon>Thermodesulfobacteriota</taxon>
        <taxon>Desulfobacteria</taxon>
        <taxon>Desulfobacterales</taxon>
        <taxon>Desulfobacteraceae</taxon>
        <taxon>Candidatus Magnetoglobus</taxon>
    </lineage>
</organism>
<dbReference type="Gene3D" id="2.60.40.3440">
    <property type="match status" value="2"/>
</dbReference>
<dbReference type="NCBIfam" id="NF012211">
    <property type="entry name" value="tand_rpt_95"/>
    <property type="match status" value="2"/>
</dbReference>
<dbReference type="AlphaFoldDB" id="A0A1V1NUH0"/>
<protein>
    <recommendedName>
        <fullName evidence="1">Cadherin domain-containing protein</fullName>
    </recommendedName>
</protein>
<accession>A0A1V1NUH0</accession>
<feature type="domain" description="Cadherin" evidence="1">
    <location>
        <begin position="208"/>
        <end position="312"/>
    </location>
</feature>
<evidence type="ECO:0000313" key="3">
    <source>
        <dbReference type="Proteomes" id="UP000189670"/>
    </source>
</evidence>
<dbReference type="GO" id="GO:0005509">
    <property type="term" value="F:calcium ion binding"/>
    <property type="evidence" value="ECO:0007669"/>
    <property type="project" value="InterPro"/>
</dbReference>
<name>A0A1V1NUH0_9BACT</name>
<dbReference type="EMBL" id="ATBP01002139">
    <property type="protein sequence ID" value="ETR66230.1"/>
    <property type="molecule type" value="Genomic_DNA"/>
</dbReference>
<evidence type="ECO:0000259" key="1">
    <source>
        <dbReference type="PROSITE" id="PS50268"/>
    </source>
</evidence>
<dbReference type="GO" id="GO:0007156">
    <property type="term" value="P:homophilic cell adhesion via plasma membrane adhesion molecules"/>
    <property type="evidence" value="ECO:0007669"/>
    <property type="project" value="InterPro"/>
</dbReference>
<gene>
    <name evidence="2" type="ORF">OMM_13075</name>
</gene>
<comment type="caution">
    <text evidence="2">The sequence shown here is derived from an EMBL/GenBank/DDBJ whole genome shotgun (WGS) entry which is preliminary data.</text>
</comment>
<dbReference type="PROSITE" id="PS50268">
    <property type="entry name" value="CADHERIN_2"/>
    <property type="match status" value="1"/>
</dbReference>
<reference evidence="3" key="1">
    <citation type="submission" date="2012-11" db="EMBL/GenBank/DDBJ databases">
        <authorList>
            <person name="Lucero-Rivera Y.E."/>
            <person name="Tovar-Ramirez D."/>
        </authorList>
    </citation>
    <scope>NUCLEOTIDE SEQUENCE [LARGE SCALE GENOMIC DNA]</scope>
    <source>
        <strain evidence="3">Araruama</strain>
    </source>
</reference>
<feature type="non-terminal residue" evidence="2">
    <location>
        <position position="1"/>
    </location>
</feature>
<feature type="non-terminal residue" evidence="2">
    <location>
        <position position="480"/>
    </location>
</feature>
<dbReference type="InterPro" id="IPR002126">
    <property type="entry name" value="Cadherin-like_dom"/>
</dbReference>
<dbReference type="Proteomes" id="UP000189670">
    <property type="component" value="Unassembled WGS sequence"/>
</dbReference>
<dbReference type="Pfam" id="PF17963">
    <property type="entry name" value="Big_9"/>
    <property type="match status" value="3"/>
</dbReference>
<evidence type="ECO:0000313" key="2">
    <source>
        <dbReference type="EMBL" id="ETR66230.1"/>
    </source>
</evidence>
<proteinExistence type="predicted"/>
<dbReference type="Gene3D" id="2.60.40.2700">
    <property type="match status" value="2"/>
</dbReference>
<sequence length="480" mass="50719">TESSPQTVTMDEDSSPTAFSLNLNAADSDSDPIIWTIQSNASHGNATVSGIGSSKSIVYTPIANFNGSDSFIIQISDGLGGTDTLTVNVTIDPRNDTPNNTVSPSISGIYHYGQTLTIANGSWNDDTDLNPGTLVYTYQWQRADDAIGTNSVDIDTNQTYTLALADNAKYVRAQITATDNGEGLPATQSTTVNTSWTFVDNVAPVFTESSPQAVTMDEDSTPTTFSLNLNATDADGDTMTWTILSIASQGTATVSGTGTSKSIAYMPMTNFNGSDTFDIQISDGLGGTDTLTVNVTVEQRNDTPNNTVAPSISGIHHYGETLTINNGNWDDDTDLIPGSINYSYQWQRADDASGTNSVDIDTNQTYTLTLADNAKYVRAQITATDDGEGLPSNQSTTVNTDWTLVANAAPVFTESSPQTVTMDEDSSPTAFSLNLNAADSDSDPIIWTIQSNASHGNATVSGIGSSKSIVYTPIANFNGS</sequence>